<dbReference type="AlphaFoldDB" id="A0A7J6H415"/>
<dbReference type="Pfam" id="PF14309">
    <property type="entry name" value="DUF4378"/>
    <property type="match status" value="1"/>
</dbReference>
<dbReference type="PANTHER" id="PTHR46836">
    <property type="entry name" value="AFADIN"/>
    <property type="match status" value="1"/>
</dbReference>
<feature type="region of interest" description="Disordered" evidence="1">
    <location>
        <begin position="325"/>
        <end position="349"/>
    </location>
</feature>
<proteinExistence type="predicted"/>
<dbReference type="Proteomes" id="UP000525078">
    <property type="component" value="Unassembled WGS sequence"/>
</dbReference>
<dbReference type="EMBL" id="JAATIP010000032">
    <property type="protein sequence ID" value="KAF4389179.1"/>
    <property type="molecule type" value="Genomic_DNA"/>
</dbReference>
<reference evidence="3 4" key="1">
    <citation type="journal article" date="2020" name="bioRxiv">
        <title>Sequence and annotation of 42 cannabis genomes reveals extensive copy number variation in cannabinoid synthesis and pathogen resistance genes.</title>
        <authorList>
            <person name="Mckernan K.J."/>
            <person name="Helbert Y."/>
            <person name="Kane L.T."/>
            <person name="Ebling H."/>
            <person name="Zhang L."/>
            <person name="Liu B."/>
            <person name="Eaton Z."/>
            <person name="Mclaughlin S."/>
            <person name="Kingan S."/>
            <person name="Baybayan P."/>
            <person name="Concepcion G."/>
            <person name="Jordan M."/>
            <person name="Riva A."/>
            <person name="Barbazuk W."/>
            <person name="Harkins T."/>
        </authorList>
    </citation>
    <scope>NUCLEOTIDE SEQUENCE [LARGE SCALE GENOMIC DNA]</scope>
    <source>
        <strain evidence="4">cv. Jamaican Lion 4</strain>
        <tissue evidence="3">Leaf</tissue>
    </source>
</reference>
<feature type="domain" description="DUF4378" evidence="2">
    <location>
        <begin position="440"/>
        <end position="588"/>
    </location>
</feature>
<dbReference type="PANTHER" id="PTHR46836:SF7">
    <property type="entry name" value="PHOSPHATIDYLINOSITOL N-ACETYGLUCOSAMINLYTRANSFERASE SUBUNIT P-LIKE PROTEIN"/>
    <property type="match status" value="1"/>
</dbReference>
<feature type="compositionally biased region" description="Low complexity" evidence="1">
    <location>
        <begin position="327"/>
        <end position="342"/>
    </location>
</feature>
<comment type="caution">
    <text evidence="3">The sequence shown here is derived from an EMBL/GenBank/DDBJ whole genome shotgun (WGS) entry which is preliminary data.</text>
</comment>
<organism evidence="3 4">
    <name type="scientific">Cannabis sativa</name>
    <name type="common">Hemp</name>
    <name type="synonym">Marijuana</name>
    <dbReference type="NCBI Taxonomy" id="3483"/>
    <lineage>
        <taxon>Eukaryota</taxon>
        <taxon>Viridiplantae</taxon>
        <taxon>Streptophyta</taxon>
        <taxon>Embryophyta</taxon>
        <taxon>Tracheophyta</taxon>
        <taxon>Spermatophyta</taxon>
        <taxon>Magnoliopsida</taxon>
        <taxon>eudicotyledons</taxon>
        <taxon>Gunneridae</taxon>
        <taxon>Pentapetalae</taxon>
        <taxon>rosids</taxon>
        <taxon>fabids</taxon>
        <taxon>Rosales</taxon>
        <taxon>Cannabaceae</taxon>
        <taxon>Cannabis</taxon>
    </lineage>
</organism>
<evidence type="ECO:0000256" key="1">
    <source>
        <dbReference type="SAM" id="MobiDB-lite"/>
    </source>
</evidence>
<gene>
    <name evidence="3" type="ORF">F8388_026908</name>
</gene>
<accession>A0A7J6H415</accession>
<protein>
    <recommendedName>
        <fullName evidence="2">DUF4378 domain-containing protein</fullName>
    </recommendedName>
</protein>
<dbReference type="InterPro" id="IPR025486">
    <property type="entry name" value="DUF4378"/>
</dbReference>
<evidence type="ECO:0000259" key="2">
    <source>
        <dbReference type="Pfam" id="PF14309"/>
    </source>
</evidence>
<evidence type="ECO:0000313" key="4">
    <source>
        <dbReference type="Proteomes" id="UP000525078"/>
    </source>
</evidence>
<evidence type="ECO:0000313" key="3">
    <source>
        <dbReference type="EMBL" id="KAF4389179.1"/>
    </source>
</evidence>
<sequence length="592" mass="67449">MEGKQSVIARLMGFDEHQPLEAIHKPQRVLSENYLRKVASIGVGKKKKKKKEAKEVCQRKGVLDLSFQKCATGEESSKLDFFQKHKNDSVTCSERFDLVRQYESSSSHMRIIVLKPIPGKAKRSGVKNVQCSVESIKQRSTASRDILEELKRIRRWRNLGFPTMNSSLGLSGGDTPTLKSEILSPPSTCSFEYSDKSTLSNRSKKQIWERCLLREKYKVETTSRISTPDELIALQDPISWPRNCKPGLDLSKFAKQQLKCEAYSNRWYLGLEKPLNQARSKMIIKHDFIKDMVVDKEIENTNKSFGESESEQLEPTMCISLEEDYDSSSLTTDTSTQQDSSTGFQEESSVFSHCSSIEPDSVMSFEEPYQPSPISVLELPFSSESLGRVKGDICDLKRQHQLPKSKTWYKEESSMVISSDDETDNDALMKDFKVEESRNISYLIELLKEVNLLGKNIEEFSSWDSLEFPISVSVFETLEKKYGDQMSWKRSDRLLLFDSINAGLVEIILPCIGEPTCEMSVSRRLSPIRDAMEDLLKLLVGNEKEYDKAKNSKEIVMGSELGKIDLGDEIYVIVMEIQKLLFDELAAELFSM</sequence>
<name>A0A7J6H415_CANSA</name>